<evidence type="ECO:0000256" key="2">
    <source>
        <dbReference type="ARBA" id="ARBA00022840"/>
    </source>
</evidence>
<dbReference type="PANTHER" id="PTHR43272">
    <property type="entry name" value="LONG-CHAIN-FATTY-ACID--COA LIGASE"/>
    <property type="match status" value="1"/>
</dbReference>
<dbReference type="GO" id="GO:0004467">
    <property type="term" value="F:long-chain fatty acid-CoA ligase activity"/>
    <property type="evidence" value="ECO:0007669"/>
    <property type="project" value="UniProtKB-EC"/>
</dbReference>
<reference evidence="5" key="1">
    <citation type="journal article" date="2020" name="mSystems">
        <title>Genome- and Community-Level Interaction Insights into Carbon Utilization and Element Cycling Functions of Hydrothermarchaeota in Hydrothermal Sediment.</title>
        <authorList>
            <person name="Zhou Z."/>
            <person name="Liu Y."/>
            <person name="Xu W."/>
            <person name="Pan J."/>
            <person name="Luo Z.H."/>
            <person name="Li M."/>
        </authorList>
    </citation>
    <scope>NUCLEOTIDE SEQUENCE [LARGE SCALE GENOMIC DNA]</scope>
    <source>
        <strain evidence="5">HyVt-577</strain>
    </source>
</reference>
<evidence type="ECO:0000256" key="3">
    <source>
        <dbReference type="ARBA" id="ARBA00024484"/>
    </source>
</evidence>
<feature type="domain" description="AMP-dependent synthetase/ligase" evidence="4">
    <location>
        <begin position="14"/>
        <end position="425"/>
    </location>
</feature>
<dbReference type="GO" id="GO:0005524">
    <property type="term" value="F:ATP binding"/>
    <property type="evidence" value="ECO:0007669"/>
    <property type="project" value="UniProtKB-KW"/>
</dbReference>
<evidence type="ECO:0000256" key="1">
    <source>
        <dbReference type="ARBA" id="ARBA00022741"/>
    </source>
</evidence>
<evidence type="ECO:0000313" key="5">
    <source>
        <dbReference type="EMBL" id="HGY55282.1"/>
    </source>
</evidence>
<dbReference type="CDD" id="cd05907">
    <property type="entry name" value="VL_LC_FACS_like"/>
    <property type="match status" value="1"/>
</dbReference>
<dbReference type="Proteomes" id="UP000885779">
    <property type="component" value="Unassembled WGS sequence"/>
</dbReference>
<dbReference type="GO" id="GO:0016020">
    <property type="term" value="C:membrane"/>
    <property type="evidence" value="ECO:0007669"/>
    <property type="project" value="TreeGrafter"/>
</dbReference>
<name>A0A7V4UD42_CALAY</name>
<comment type="caution">
    <text evidence="5">The sequence shown here is derived from an EMBL/GenBank/DDBJ whole genome shotgun (WGS) entry which is preliminary data.</text>
</comment>
<keyword evidence="1" id="KW-0547">Nucleotide-binding</keyword>
<evidence type="ECO:0000259" key="4">
    <source>
        <dbReference type="Pfam" id="PF00501"/>
    </source>
</evidence>
<keyword evidence="2" id="KW-0067">ATP-binding</keyword>
<proteinExistence type="predicted"/>
<dbReference type="InterPro" id="IPR045851">
    <property type="entry name" value="AMP-bd_C_sf"/>
</dbReference>
<dbReference type="Pfam" id="PF00501">
    <property type="entry name" value="AMP-binding"/>
    <property type="match status" value="1"/>
</dbReference>
<dbReference type="AlphaFoldDB" id="A0A7V4UD42"/>
<dbReference type="PROSITE" id="PS00455">
    <property type="entry name" value="AMP_BINDING"/>
    <property type="match status" value="1"/>
</dbReference>
<organism evidence="5">
    <name type="scientific">Caldithrix abyssi</name>
    <dbReference type="NCBI Taxonomy" id="187145"/>
    <lineage>
        <taxon>Bacteria</taxon>
        <taxon>Pseudomonadati</taxon>
        <taxon>Calditrichota</taxon>
        <taxon>Calditrichia</taxon>
        <taxon>Calditrichales</taxon>
        <taxon>Calditrichaceae</taxon>
        <taxon>Caldithrix</taxon>
    </lineage>
</organism>
<dbReference type="InterPro" id="IPR042099">
    <property type="entry name" value="ANL_N_sf"/>
</dbReference>
<dbReference type="Gene3D" id="3.30.300.30">
    <property type="match status" value="1"/>
</dbReference>
<protein>
    <submittedName>
        <fullName evidence="5">Long-chain fatty acid--CoA ligase</fullName>
    </submittedName>
</protein>
<dbReference type="EMBL" id="DRQG01000060">
    <property type="protein sequence ID" value="HGY55282.1"/>
    <property type="molecule type" value="Genomic_DNA"/>
</dbReference>
<dbReference type="SUPFAM" id="SSF56801">
    <property type="entry name" value="Acetyl-CoA synthetase-like"/>
    <property type="match status" value="1"/>
</dbReference>
<dbReference type="InterPro" id="IPR000873">
    <property type="entry name" value="AMP-dep_synth/lig_dom"/>
</dbReference>
<dbReference type="PANTHER" id="PTHR43272:SF33">
    <property type="entry name" value="AMP-BINDING DOMAIN-CONTAINING PROTEIN-RELATED"/>
    <property type="match status" value="1"/>
</dbReference>
<comment type="catalytic activity">
    <reaction evidence="3">
        <text>a long-chain fatty acid + ATP + CoA = a long-chain fatty acyl-CoA + AMP + diphosphate</text>
        <dbReference type="Rhea" id="RHEA:15421"/>
        <dbReference type="ChEBI" id="CHEBI:30616"/>
        <dbReference type="ChEBI" id="CHEBI:33019"/>
        <dbReference type="ChEBI" id="CHEBI:57287"/>
        <dbReference type="ChEBI" id="CHEBI:57560"/>
        <dbReference type="ChEBI" id="CHEBI:83139"/>
        <dbReference type="ChEBI" id="CHEBI:456215"/>
        <dbReference type="EC" id="6.2.1.3"/>
    </reaction>
    <physiologicalReaction direction="left-to-right" evidence="3">
        <dbReference type="Rhea" id="RHEA:15422"/>
    </physiologicalReaction>
</comment>
<gene>
    <name evidence="5" type="ORF">ENK44_06265</name>
</gene>
<keyword evidence="5" id="KW-0436">Ligase</keyword>
<sequence>MEYKNLADMFFKKREMFGDKTGYMYKQDGEWVSVSFKEAVDRAERVAGGLASLGVKKGDKVAIMSENRLEWALSDYAILSLGAITVPIYPSLLPDQVRYILEDSEAVAVIASHEVHQKKIESVRKHLNFAKNFFVMDPEGVELGENWKTYNDLEELGGKFLKDNSNYVTDSIDKIGLEDWATIIYTSGTTGEPKGAVLTHKNFISNLTGVLQVVDIRPDDSMLSFLPLSHVFERMAGHFLSCYQGTTVAYAESIDTVADNLKEVKPTLMISVPRLYEKIYAKIIDQVESGPPLKRKIFYWAINVGKKYVYKEMMKESIPGGLQFKRNLAYKLVYHKLHEALGGRNRFMVSGGAPLAPEIAEFFGAVGIRILEGYGLTETSPVISVNQLENFRFGTVGPILPNVEVKFAEDGEILTRGDHVMVGYFKKEAETKEAIDEDGWFHTGDIGIMEDGFLKITDRKKNIIVTAGGKNIAPAPIENALVTSQFIEQAVMIGDKRKFCTAVIVAAEDPVSRWAKEKGLSFSNYEELVALPEVRELIKNEIDRLTPHLASYETIKNFVLARAPFSIETGELTPSLKVKRRIIEQKYHDDIEKMYEV</sequence>
<dbReference type="Gene3D" id="3.40.50.12780">
    <property type="entry name" value="N-terminal domain of ligase-like"/>
    <property type="match status" value="2"/>
</dbReference>
<accession>A0A7V4UD42</accession>
<dbReference type="InterPro" id="IPR020845">
    <property type="entry name" value="AMP-binding_CS"/>
</dbReference>
<dbReference type="Pfam" id="PF23562">
    <property type="entry name" value="AMP-binding_C_3"/>
    <property type="match status" value="1"/>
</dbReference>